<gene>
    <name evidence="1" type="ORF">BS47DRAFT_1348967</name>
</gene>
<protein>
    <submittedName>
        <fullName evidence="1">Uncharacterized protein</fullName>
    </submittedName>
</protein>
<feature type="non-terminal residue" evidence="1">
    <location>
        <position position="168"/>
    </location>
</feature>
<evidence type="ECO:0000313" key="1">
    <source>
        <dbReference type="EMBL" id="KAF9509587.1"/>
    </source>
</evidence>
<name>A0A9P6DQ27_9AGAM</name>
<organism evidence="1 2">
    <name type="scientific">Hydnum rufescens UP504</name>
    <dbReference type="NCBI Taxonomy" id="1448309"/>
    <lineage>
        <taxon>Eukaryota</taxon>
        <taxon>Fungi</taxon>
        <taxon>Dikarya</taxon>
        <taxon>Basidiomycota</taxon>
        <taxon>Agaricomycotina</taxon>
        <taxon>Agaricomycetes</taxon>
        <taxon>Cantharellales</taxon>
        <taxon>Hydnaceae</taxon>
        <taxon>Hydnum</taxon>
    </lineage>
</organism>
<comment type="caution">
    <text evidence="1">The sequence shown here is derived from an EMBL/GenBank/DDBJ whole genome shotgun (WGS) entry which is preliminary data.</text>
</comment>
<dbReference type="EMBL" id="MU129032">
    <property type="protein sequence ID" value="KAF9509587.1"/>
    <property type="molecule type" value="Genomic_DNA"/>
</dbReference>
<reference evidence="1" key="1">
    <citation type="journal article" date="2020" name="Nat. Commun.">
        <title>Large-scale genome sequencing of mycorrhizal fungi provides insights into the early evolution of symbiotic traits.</title>
        <authorList>
            <person name="Miyauchi S."/>
            <person name="Kiss E."/>
            <person name="Kuo A."/>
            <person name="Drula E."/>
            <person name="Kohler A."/>
            <person name="Sanchez-Garcia M."/>
            <person name="Morin E."/>
            <person name="Andreopoulos B."/>
            <person name="Barry K.W."/>
            <person name="Bonito G."/>
            <person name="Buee M."/>
            <person name="Carver A."/>
            <person name="Chen C."/>
            <person name="Cichocki N."/>
            <person name="Clum A."/>
            <person name="Culley D."/>
            <person name="Crous P.W."/>
            <person name="Fauchery L."/>
            <person name="Girlanda M."/>
            <person name="Hayes R.D."/>
            <person name="Keri Z."/>
            <person name="LaButti K."/>
            <person name="Lipzen A."/>
            <person name="Lombard V."/>
            <person name="Magnuson J."/>
            <person name="Maillard F."/>
            <person name="Murat C."/>
            <person name="Nolan M."/>
            <person name="Ohm R.A."/>
            <person name="Pangilinan J."/>
            <person name="Pereira M.F."/>
            <person name="Perotto S."/>
            <person name="Peter M."/>
            <person name="Pfister S."/>
            <person name="Riley R."/>
            <person name="Sitrit Y."/>
            <person name="Stielow J.B."/>
            <person name="Szollosi G."/>
            <person name="Zifcakova L."/>
            <person name="Stursova M."/>
            <person name="Spatafora J.W."/>
            <person name="Tedersoo L."/>
            <person name="Vaario L.M."/>
            <person name="Yamada A."/>
            <person name="Yan M."/>
            <person name="Wang P."/>
            <person name="Xu J."/>
            <person name="Bruns T."/>
            <person name="Baldrian P."/>
            <person name="Vilgalys R."/>
            <person name="Dunand C."/>
            <person name="Henrissat B."/>
            <person name="Grigoriev I.V."/>
            <person name="Hibbett D."/>
            <person name="Nagy L.G."/>
            <person name="Martin F.M."/>
        </authorList>
    </citation>
    <scope>NUCLEOTIDE SEQUENCE</scope>
    <source>
        <strain evidence="1">UP504</strain>
    </source>
</reference>
<dbReference type="AlphaFoldDB" id="A0A9P6DQ27"/>
<sequence>EASIIRTNIALLQSEVQLGHWFALDASHHGVQDPVSYVHDGGPGRPRVVIDPDWLHWAFGHRSTSGIARFLGISRPIVREALLELGLVEPGENPFLCLPAASNLGTAFLGLRGLHPSPAASAGLNNAHSDNISTLEPVHRLNGNVHIQLHLYTSPVSQWGDDDLDHAI</sequence>
<feature type="non-terminal residue" evidence="1">
    <location>
        <position position="1"/>
    </location>
</feature>
<proteinExistence type="predicted"/>
<dbReference type="Proteomes" id="UP000886523">
    <property type="component" value="Unassembled WGS sequence"/>
</dbReference>
<dbReference type="OrthoDB" id="2686689at2759"/>
<accession>A0A9P6DQ27</accession>
<evidence type="ECO:0000313" key="2">
    <source>
        <dbReference type="Proteomes" id="UP000886523"/>
    </source>
</evidence>
<keyword evidence="2" id="KW-1185">Reference proteome</keyword>